<dbReference type="EMBL" id="FIGB01000003">
    <property type="protein sequence ID" value="CYU56767.1"/>
    <property type="molecule type" value="Genomic_DNA"/>
</dbReference>
<dbReference type="AlphaFoldDB" id="A0AB33U3M4"/>
<organism evidence="2 3">
    <name type="scientific">Streptococcus suis</name>
    <dbReference type="NCBI Taxonomy" id="1307"/>
    <lineage>
        <taxon>Bacteria</taxon>
        <taxon>Bacillati</taxon>
        <taxon>Bacillota</taxon>
        <taxon>Bacilli</taxon>
        <taxon>Lactobacillales</taxon>
        <taxon>Streptococcaceae</taxon>
        <taxon>Streptococcus</taxon>
    </lineage>
</organism>
<evidence type="ECO:0000313" key="3">
    <source>
        <dbReference type="Proteomes" id="UP000073390"/>
    </source>
</evidence>
<protein>
    <submittedName>
        <fullName evidence="2">Uncharacterized protein</fullName>
    </submittedName>
</protein>
<evidence type="ECO:0000256" key="1">
    <source>
        <dbReference type="SAM" id="MobiDB-lite"/>
    </source>
</evidence>
<reference evidence="2 3" key="1">
    <citation type="submission" date="2016-02" db="EMBL/GenBank/DDBJ databases">
        <authorList>
            <consortium name="Pathogen Informatics"/>
        </authorList>
    </citation>
    <scope>NUCLEOTIDE SEQUENCE [LARGE SCALE GENOMIC DNA]</scope>
    <source>
        <strain evidence="2 3">LSS27</strain>
    </source>
</reference>
<feature type="compositionally biased region" description="Basic residues" evidence="1">
    <location>
        <begin position="92"/>
        <end position="105"/>
    </location>
</feature>
<proteinExistence type="predicted"/>
<sequence length="140" mass="16234">MVLRTTKKVGMRARLSTGSRLGRDPTFSSMMLDRVNAKIMVMGRKLRNFTNFGGRDLFCVRTKGRTRGSQVTRAVARIINRILVFIINHHPHKTAQKRRQKHRNIGRQQYRQTDIGQTNRQQNQADFFQRNGSSHGLQLT</sequence>
<comment type="caution">
    <text evidence="2">The sequence shown here is derived from an EMBL/GenBank/DDBJ whole genome shotgun (WGS) entry which is preliminary data.</text>
</comment>
<accession>A0AB33U3M4</accession>
<dbReference type="Proteomes" id="UP000073390">
    <property type="component" value="Unassembled WGS sequence"/>
</dbReference>
<feature type="compositionally biased region" description="Polar residues" evidence="1">
    <location>
        <begin position="106"/>
        <end position="120"/>
    </location>
</feature>
<gene>
    <name evidence="2" type="ORF">ERS132389_01279</name>
</gene>
<evidence type="ECO:0000313" key="2">
    <source>
        <dbReference type="EMBL" id="CYU56767.1"/>
    </source>
</evidence>
<name>A0AB33U3M4_STRSU</name>
<feature type="region of interest" description="Disordered" evidence="1">
    <location>
        <begin position="92"/>
        <end position="120"/>
    </location>
</feature>